<accession>A0A1V0B778</accession>
<gene>
    <name evidence="1" type="ORF">BVH74_13855</name>
</gene>
<sequence length="67" mass="7484">MPACRGGRKHFLYGLAKQPCDQSGNTSTFLKRAQDEELRRAVKVVNAKKITRTGRNKRNLPEIGAEA</sequence>
<protein>
    <submittedName>
        <fullName evidence="1">Uncharacterized protein</fullName>
    </submittedName>
</protein>
<evidence type="ECO:0000313" key="2">
    <source>
        <dbReference type="Proteomes" id="UP000243488"/>
    </source>
</evidence>
<dbReference type="KEGG" id="ppha:BVH74_13855"/>
<evidence type="ECO:0000313" key="1">
    <source>
        <dbReference type="EMBL" id="AQZ95767.1"/>
    </source>
</evidence>
<name>A0A1V0B778_9GAMM</name>
<dbReference type="Proteomes" id="UP000243488">
    <property type="component" value="Chromosome"/>
</dbReference>
<keyword evidence="2" id="KW-1185">Reference proteome</keyword>
<organism evidence="1 2">
    <name type="scientific">Halopseudomonas phragmitis</name>
    <dbReference type="NCBI Taxonomy" id="1931241"/>
    <lineage>
        <taxon>Bacteria</taxon>
        <taxon>Pseudomonadati</taxon>
        <taxon>Pseudomonadota</taxon>
        <taxon>Gammaproteobacteria</taxon>
        <taxon>Pseudomonadales</taxon>
        <taxon>Pseudomonadaceae</taxon>
        <taxon>Halopseudomonas</taxon>
    </lineage>
</organism>
<reference evidence="1 2" key="1">
    <citation type="submission" date="2017-03" db="EMBL/GenBank/DDBJ databases">
        <title>Complete genome sequence of the novel DNRA strain Pseudomonas sp. S-6-2 isolated from Chinese polluted river sediment. Journal of Biotechnology.</title>
        <authorList>
            <person name="Li J."/>
            <person name="Xiang F."/>
            <person name="Wang L."/>
            <person name="Xi L."/>
            <person name="Liu J."/>
        </authorList>
    </citation>
    <scope>NUCLEOTIDE SEQUENCE [LARGE SCALE GENOMIC DNA]</scope>
    <source>
        <strain evidence="1 2">S-6-2</strain>
    </source>
</reference>
<proteinExistence type="predicted"/>
<dbReference type="AlphaFoldDB" id="A0A1V0B778"/>
<dbReference type="EMBL" id="CP020100">
    <property type="protein sequence ID" value="AQZ95767.1"/>
    <property type="molecule type" value="Genomic_DNA"/>
</dbReference>